<comment type="similarity">
    <text evidence="1">Belongs to the sulfatase family.</text>
</comment>
<dbReference type="PANTHER" id="PTHR43108">
    <property type="entry name" value="N-ACETYLGLUCOSAMINE-6-SULFATASE FAMILY MEMBER"/>
    <property type="match status" value="1"/>
</dbReference>
<evidence type="ECO:0000256" key="1">
    <source>
        <dbReference type="ARBA" id="ARBA00008779"/>
    </source>
</evidence>
<dbReference type="Proteomes" id="UP000322214">
    <property type="component" value="Chromosome"/>
</dbReference>
<name>A0A5B9P888_9BACT</name>
<evidence type="ECO:0000256" key="2">
    <source>
        <dbReference type="ARBA" id="ARBA00022729"/>
    </source>
</evidence>
<accession>A0A5B9P888</accession>
<dbReference type="OrthoDB" id="279611at2"/>
<proteinExistence type="inferred from homology"/>
<evidence type="ECO:0000256" key="5">
    <source>
        <dbReference type="SAM" id="SignalP"/>
    </source>
</evidence>
<dbReference type="PANTHER" id="PTHR43108:SF8">
    <property type="entry name" value="SD21168P"/>
    <property type="match status" value="1"/>
</dbReference>
<evidence type="ECO:0000256" key="3">
    <source>
        <dbReference type="ARBA" id="ARBA00022801"/>
    </source>
</evidence>
<dbReference type="EC" id="3.1.6.1" evidence="7"/>
<dbReference type="Gene3D" id="3.40.720.10">
    <property type="entry name" value="Alkaline Phosphatase, subunit A"/>
    <property type="match status" value="1"/>
</dbReference>
<dbReference type="InterPro" id="IPR017850">
    <property type="entry name" value="Alkaline_phosphatase_core_sf"/>
</dbReference>
<dbReference type="AlphaFoldDB" id="A0A5B9P888"/>
<evidence type="ECO:0000256" key="4">
    <source>
        <dbReference type="ARBA" id="ARBA00023180"/>
    </source>
</evidence>
<sequence length="712" mass="79864" precursor="true">MHLSAFVRLLVLAMLCSGTTSAALAQLPDYAQPNIVLINLDDADSELLSRENIELNYPNLARIAATATHFRNAHSTTPFCAPSRAALFTGKYAFSNGCKVNSGFSTLSNGFDGGYTTFKERGHHNNELGVWMKEAGYHTIHVGKYHHGEFDNVVPPGWDQFSVTKGNLYYNTSIFTNIDQTAPKAFQAGEDVYVANLNESQAASALNGHIYSNFNQPFFLSLAPLAPHLPGGNVVEAMVETKYLDYGGDLTQPMDSPDFDELDFSDKPSHLQRPRLFTSEIAFNQRSYAARLRAIKSVDDMVGTVVDQIRIAGKLDNTIFIVTSDNGYSLGHHRLTAKIDPFNRSTNVPLFIQLPESQSERISDHLIAQLDLCPTILELADAKVPAGLDGESFYPLISRPEYFGERSWRRSIMIENWADKNTVTGRVPMSYVAERFFDAIHVSWANGEKEFYDLASDPYQLENVYDSLDELQQQELASSLRDFRKPAEPLLTLLTPESGAVIDGSEPVKFSGFAEDNSTVLMTRLVVKSFRTQRFFNGDNWQDEPTSMLVFPNAEGSPISSWSTDLDLFTEVTNDIDFLISYAKPIDDDRVEGDWQLSVNMMEDRSVFARFNPILFKKAYQRNKNIRLNGFMGKHPNAKTNVVVYRVDSKTFFNGSEFQSDPAVLPCENLANNRWARNLVLPAGEYRCYLRSFVPGTRKVQSRASVLTIIVE</sequence>
<organism evidence="7 8">
    <name type="scientific">Mariniblastus fucicola</name>
    <dbReference type="NCBI Taxonomy" id="980251"/>
    <lineage>
        <taxon>Bacteria</taxon>
        <taxon>Pseudomonadati</taxon>
        <taxon>Planctomycetota</taxon>
        <taxon>Planctomycetia</taxon>
        <taxon>Pirellulales</taxon>
        <taxon>Pirellulaceae</taxon>
        <taxon>Mariniblastus</taxon>
    </lineage>
</organism>
<keyword evidence="8" id="KW-1185">Reference proteome</keyword>
<evidence type="ECO:0000313" key="7">
    <source>
        <dbReference type="EMBL" id="QEG22554.1"/>
    </source>
</evidence>
<evidence type="ECO:0000313" key="8">
    <source>
        <dbReference type="Proteomes" id="UP000322214"/>
    </source>
</evidence>
<dbReference type="EMBL" id="CP042912">
    <property type="protein sequence ID" value="QEG22554.1"/>
    <property type="molecule type" value="Genomic_DNA"/>
</dbReference>
<dbReference type="RefSeq" id="WP_075086432.1">
    <property type="nucleotide sequence ID" value="NZ_CP042912.1"/>
</dbReference>
<feature type="domain" description="Sulfatase N-terminal" evidence="6">
    <location>
        <begin position="33"/>
        <end position="381"/>
    </location>
</feature>
<feature type="chain" id="PRO_5022767361" evidence="5">
    <location>
        <begin position="23"/>
        <end position="712"/>
    </location>
</feature>
<keyword evidence="2 5" id="KW-0732">Signal</keyword>
<feature type="signal peptide" evidence="5">
    <location>
        <begin position="1"/>
        <end position="22"/>
    </location>
</feature>
<dbReference type="GO" id="GO:0004065">
    <property type="term" value="F:arylsulfatase activity"/>
    <property type="evidence" value="ECO:0007669"/>
    <property type="project" value="UniProtKB-EC"/>
</dbReference>
<dbReference type="KEGG" id="mff:MFFC18_24370"/>
<gene>
    <name evidence="7" type="ORF">MFFC18_24370</name>
</gene>
<dbReference type="SUPFAM" id="SSF53649">
    <property type="entry name" value="Alkaline phosphatase-like"/>
    <property type="match status" value="1"/>
</dbReference>
<dbReference type="STRING" id="980251.GCA_001642875_04758"/>
<dbReference type="InterPro" id="IPR000917">
    <property type="entry name" value="Sulfatase_N"/>
</dbReference>
<dbReference type="PROSITE" id="PS00149">
    <property type="entry name" value="SULFATASE_2"/>
    <property type="match status" value="1"/>
</dbReference>
<reference evidence="7 8" key="1">
    <citation type="submission" date="2019-08" db="EMBL/GenBank/DDBJ databases">
        <title>Deep-cultivation of Planctomycetes and their phenomic and genomic characterization uncovers novel biology.</title>
        <authorList>
            <person name="Wiegand S."/>
            <person name="Jogler M."/>
            <person name="Boedeker C."/>
            <person name="Pinto D."/>
            <person name="Vollmers J."/>
            <person name="Rivas-Marin E."/>
            <person name="Kohn T."/>
            <person name="Peeters S.H."/>
            <person name="Heuer A."/>
            <person name="Rast P."/>
            <person name="Oberbeckmann S."/>
            <person name="Bunk B."/>
            <person name="Jeske O."/>
            <person name="Meyerdierks A."/>
            <person name="Storesund J.E."/>
            <person name="Kallscheuer N."/>
            <person name="Luecker S."/>
            <person name="Lage O.M."/>
            <person name="Pohl T."/>
            <person name="Merkel B.J."/>
            <person name="Hornburger P."/>
            <person name="Mueller R.-W."/>
            <person name="Bruemmer F."/>
            <person name="Labrenz M."/>
            <person name="Spormann A.M."/>
            <person name="Op den Camp H."/>
            <person name="Overmann J."/>
            <person name="Amann R."/>
            <person name="Jetten M.S.M."/>
            <person name="Mascher T."/>
            <person name="Medema M.H."/>
            <person name="Devos D.P."/>
            <person name="Kaster A.-K."/>
            <person name="Ovreas L."/>
            <person name="Rohde M."/>
            <person name="Galperin M.Y."/>
            <person name="Jogler C."/>
        </authorList>
    </citation>
    <scope>NUCLEOTIDE SEQUENCE [LARGE SCALE GENOMIC DNA]</scope>
    <source>
        <strain evidence="7 8">FC18</strain>
    </source>
</reference>
<dbReference type="Pfam" id="PF00884">
    <property type="entry name" value="Sulfatase"/>
    <property type="match status" value="1"/>
</dbReference>
<dbReference type="InterPro" id="IPR024607">
    <property type="entry name" value="Sulfatase_CS"/>
</dbReference>
<evidence type="ECO:0000259" key="6">
    <source>
        <dbReference type="Pfam" id="PF00884"/>
    </source>
</evidence>
<protein>
    <submittedName>
        <fullName evidence="7">Arylsulfatase</fullName>
        <ecNumber evidence="7">3.1.6.1</ecNumber>
    </submittedName>
</protein>
<keyword evidence="3 7" id="KW-0378">Hydrolase</keyword>
<keyword evidence="4" id="KW-0325">Glycoprotein</keyword>